<keyword evidence="3" id="KW-0862">Zinc</keyword>
<keyword evidence="7" id="KW-1185">Reference proteome</keyword>
<dbReference type="Pfam" id="PF01753">
    <property type="entry name" value="zf-MYND"/>
    <property type="match status" value="1"/>
</dbReference>
<proteinExistence type="predicted"/>
<feature type="domain" description="MYND-type" evidence="5">
    <location>
        <begin position="237"/>
        <end position="274"/>
    </location>
</feature>
<dbReference type="OrthoDB" id="9922773at2759"/>
<gene>
    <name evidence="6" type="ORF">M413DRAFT_449809</name>
</gene>
<reference evidence="7" key="2">
    <citation type="submission" date="2015-01" db="EMBL/GenBank/DDBJ databases">
        <title>Evolutionary Origins and Diversification of the Mycorrhizal Mutualists.</title>
        <authorList>
            <consortium name="DOE Joint Genome Institute"/>
            <consortium name="Mycorrhizal Genomics Consortium"/>
            <person name="Kohler A."/>
            <person name="Kuo A."/>
            <person name="Nagy L.G."/>
            <person name="Floudas D."/>
            <person name="Copeland A."/>
            <person name="Barry K.W."/>
            <person name="Cichocki N."/>
            <person name="Veneault-Fourrey C."/>
            <person name="LaButti K."/>
            <person name="Lindquist E.A."/>
            <person name="Lipzen A."/>
            <person name="Lundell T."/>
            <person name="Morin E."/>
            <person name="Murat C."/>
            <person name="Riley R."/>
            <person name="Ohm R."/>
            <person name="Sun H."/>
            <person name="Tunlid A."/>
            <person name="Henrissat B."/>
            <person name="Grigoriev I.V."/>
            <person name="Hibbett D.S."/>
            <person name="Martin F."/>
        </authorList>
    </citation>
    <scope>NUCLEOTIDE SEQUENCE [LARGE SCALE GENOMIC DNA]</scope>
    <source>
        <strain evidence="7">h7</strain>
    </source>
</reference>
<evidence type="ECO:0000313" key="6">
    <source>
        <dbReference type="EMBL" id="KIM35352.1"/>
    </source>
</evidence>
<dbReference type="AlphaFoldDB" id="A0A0C2Y2N3"/>
<accession>A0A0C2Y2N3</accession>
<dbReference type="InterPro" id="IPR002893">
    <property type="entry name" value="Znf_MYND"/>
</dbReference>
<dbReference type="PROSITE" id="PS50865">
    <property type="entry name" value="ZF_MYND_2"/>
    <property type="match status" value="1"/>
</dbReference>
<protein>
    <recommendedName>
        <fullName evidence="5">MYND-type domain-containing protein</fullName>
    </recommendedName>
</protein>
<evidence type="ECO:0000259" key="5">
    <source>
        <dbReference type="PROSITE" id="PS50865"/>
    </source>
</evidence>
<keyword evidence="2 4" id="KW-0863">Zinc-finger</keyword>
<reference evidence="6 7" key="1">
    <citation type="submission" date="2014-04" db="EMBL/GenBank/DDBJ databases">
        <authorList>
            <consortium name="DOE Joint Genome Institute"/>
            <person name="Kuo A."/>
            <person name="Gay G."/>
            <person name="Dore J."/>
            <person name="Kohler A."/>
            <person name="Nagy L.G."/>
            <person name="Floudas D."/>
            <person name="Copeland A."/>
            <person name="Barry K.W."/>
            <person name="Cichocki N."/>
            <person name="Veneault-Fourrey C."/>
            <person name="LaButti K."/>
            <person name="Lindquist E.A."/>
            <person name="Lipzen A."/>
            <person name="Lundell T."/>
            <person name="Morin E."/>
            <person name="Murat C."/>
            <person name="Sun H."/>
            <person name="Tunlid A."/>
            <person name="Henrissat B."/>
            <person name="Grigoriev I.V."/>
            <person name="Hibbett D.S."/>
            <person name="Martin F."/>
            <person name="Nordberg H.P."/>
            <person name="Cantor M.N."/>
            <person name="Hua S.X."/>
        </authorList>
    </citation>
    <scope>NUCLEOTIDE SEQUENCE [LARGE SCALE GENOMIC DNA]</scope>
    <source>
        <strain evidence="7">h7</strain>
    </source>
</reference>
<evidence type="ECO:0000313" key="7">
    <source>
        <dbReference type="Proteomes" id="UP000053424"/>
    </source>
</evidence>
<dbReference type="Proteomes" id="UP000053424">
    <property type="component" value="Unassembled WGS sequence"/>
</dbReference>
<evidence type="ECO:0000256" key="2">
    <source>
        <dbReference type="ARBA" id="ARBA00022771"/>
    </source>
</evidence>
<evidence type="ECO:0000256" key="3">
    <source>
        <dbReference type="ARBA" id="ARBA00022833"/>
    </source>
</evidence>
<evidence type="ECO:0000256" key="1">
    <source>
        <dbReference type="ARBA" id="ARBA00022723"/>
    </source>
</evidence>
<dbReference type="Gene3D" id="6.10.140.2220">
    <property type="match status" value="1"/>
</dbReference>
<dbReference type="SUPFAM" id="SSF144232">
    <property type="entry name" value="HIT/MYND zinc finger-like"/>
    <property type="match status" value="1"/>
</dbReference>
<organism evidence="6 7">
    <name type="scientific">Hebeloma cylindrosporum</name>
    <dbReference type="NCBI Taxonomy" id="76867"/>
    <lineage>
        <taxon>Eukaryota</taxon>
        <taxon>Fungi</taxon>
        <taxon>Dikarya</taxon>
        <taxon>Basidiomycota</taxon>
        <taxon>Agaricomycotina</taxon>
        <taxon>Agaricomycetes</taxon>
        <taxon>Agaricomycetidae</taxon>
        <taxon>Agaricales</taxon>
        <taxon>Agaricineae</taxon>
        <taxon>Hymenogastraceae</taxon>
        <taxon>Hebeloma</taxon>
    </lineage>
</organism>
<sequence length="294" mass="33755">MHGVVRFLDTDLLPASSPEDYPKIIKSGIDEEGQHPKSPKITGPSGIATFLYRTGRPQLLERLLDVAGTEEYNLRIRTGEKYLSDIYVTRRGLEVEMGFINSEGQWAQHGVRYLISPEPEGSPYRVGRWIPLSTSDLGSDWGGTEVWVRGQGAEIAKAIWFHNHFDRDIEVSWSGMTEDEKQDLAVWLKERSERHAARSKIEGDEYDEREVKYGARHHRVEENMGMQVYYKSRMACRADCGEQNPKFSCSKCKIARYCSPACQSEDWKYHKTYCGTEEPIPKECLDPLWIEKAI</sequence>
<dbReference type="GO" id="GO:0008270">
    <property type="term" value="F:zinc ion binding"/>
    <property type="evidence" value="ECO:0007669"/>
    <property type="project" value="UniProtKB-KW"/>
</dbReference>
<dbReference type="EMBL" id="KN831822">
    <property type="protein sequence ID" value="KIM35352.1"/>
    <property type="molecule type" value="Genomic_DNA"/>
</dbReference>
<name>A0A0C2Y2N3_HEBCY</name>
<keyword evidence="1" id="KW-0479">Metal-binding</keyword>
<dbReference type="HOGENOM" id="CLU_994296_0_0_1"/>
<evidence type="ECO:0000256" key="4">
    <source>
        <dbReference type="PROSITE-ProRule" id="PRU00134"/>
    </source>
</evidence>